<dbReference type="Proteomes" id="UP000034531">
    <property type="component" value="Unassembled WGS sequence"/>
</dbReference>
<keyword evidence="2" id="KW-0732">Signal</keyword>
<feature type="transmembrane region" description="Helical" evidence="1">
    <location>
        <begin position="79"/>
        <end position="98"/>
    </location>
</feature>
<keyword evidence="1" id="KW-1133">Transmembrane helix</keyword>
<feature type="chain" id="PRO_5002534316" description="Glycosyltransferase RgtA/B/C/D-like domain-containing protein" evidence="2">
    <location>
        <begin position="21"/>
        <end position="410"/>
    </location>
</feature>
<feature type="transmembrane region" description="Helical" evidence="1">
    <location>
        <begin position="167"/>
        <end position="183"/>
    </location>
</feature>
<comment type="caution">
    <text evidence="4">The sequence shown here is derived from an EMBL/GenBank/DDBJ whole genome shotgun (WGS) entry which is preliminary data.</text>
</comment>
<feature type="transmembrane region" description="Helical" evidence="1">
    <location>
        <begin position="329"/>
        <end position="350"/>
    </location>
</feature>
<evidence type="ECO:0000256" key="2">
    <source>
        <dbReference type="SAM" id="SignalP"/>
    </source>
</evidence>
<feature type="signal peptide" evidence="2">
    <location>
        <begin position="1"/>
        <end position="20"/>
    </location>
</feature>
<name>A0A0G0RIZ8_9BACT</name>
<evidence type="ECO:0000256" key="1">
    <source>
        <dbReference type="SAM" id="Phobius"/>
    </source>
</evidence>
<feature type="transmembrane region" description="Helical" evidence="1">
    <location>
        <begin position="388"/>
        <end position="408"/>
    </location>
</feature>
<evidence type="ECO:0000313" key="5">
    <source>
        <dbReference type="Proteomes" id="UP000034531"/>
    </source>
</evidence>
<evidence type="ECO:0000259" key="3">
    <source>
        <dbReference type="Pfam" id="PF13231"/>
    </source>
</evidence>
<proteinExistence type="predicted"/>
<feature type="transmembrane region" description="Helical" evidence="1">
    <location>
        <begin position="287"/>
        <end position="309"/>
    </location>
</feature>
<dbReference type="AlphaFoldDB" id="A0A0G0RIZ8"/>
<feature type="transmembrane region" description="Helical" evidence="1">
    <location>
        <begin position="234"/>
        <end position="252"/>
    </location>
</feature>
<feature type="transmembrane region" description="Helical" evidence="1">
    <location>
        <begin position="141"/>
        <end position="161"/>
    </location>
</feature>
<feature type="transmembrane region" description="Helical" evidence="1">
    <location>
        <begin position="110"/>
        <end position="129"/>
    </location>
</feature>
<evidence type="ECO:0000313" key="4">
    <source>
        <dbReference type="EMBL" id="KKR49851.1"/>
    </source>
</evidence>
<feature type="transmembrane region" description="Helical" evidence="1">
    <location>
        <begin position="356"/>
        <end position="376"/>
    </location>
</feature>
<accession>A0A0G0RIZ8</accession>
<protein>
    <recommendedName>
        <fullName evidence="3">Glycosyltransferase RgtA/B/C/D-like domain-containing protein</fullName>
    </recommendedName>
</protein>
<reference evidence="4 5" key="1">
    <citation type="journal article" date="2015" name="Nature">
        <title>rRNA introns, odd ribosomes, and small enigmatic genomes across a large radiation of phyla.</title>
        <authorList>
            <person name="Brown C.T."/>
            <person name="Hug L.A."/>
            <person name="Thomas B.C."/>
            <person name="Sharon I."/>
            <person name="Castelle C.J."/>
            <person name="Singh A."/>
            <person name="Wilkins M.J."/>
            <person name="Williams K.H."/>
            <person name="Banfield J.F."/>
        </authorList>
    </citation>
    <scope>NUCLEOTIDE SEQUENCE [LARGE SCALE GENOMIC DNA]</scope>
</reference>
<dbReference type="EMBL" id="LBYI01000018">
    <property type="protein sequence ID" value="KKR49851.1"/>
    <property type="molecule type" value="Genomic_DNA"/>
</dbReference>
<sequence>MKKLLLAFFFTSLFFFLAHSFFTKTSVFADAKFYFSYTHSFVFNRKLLLGNEFYTLGVIKNIPPSGFVTSFYPPGVSIFWIPFFYFTYGLLTAVKLFFSSTQVTGYEAVFEYACGITNILLGISGLYLTYRTLKRYFSEKVCQLTVSALFLTTNLFFYIAVEPINSHATSFFTSALFLFYFLGHRQNKHFYFILGVIAGIAGLVRTQDLLLVLIPLVDVLVQSSSRKNTQSKNIFYLASGVFLGFLPQILLWKYFYNTFWYSPYFKTGFDFLHPKIFHVLSNSQNGLFTITPATAAAFIGLLIPTLTLLFKSHFQLQSVHKSLQVKNNVYFLSLIYFLIQLLLVSSWNDYTQGGSYSIRMVITTYPLLSFGLANIINKIKSKIGVRKISYIIGGFTMLNFLLILNYLLKY</sequence>
<dbReference type="Pfam" id="PF13231">
    <property type="entry name" value="PMT_2"/>
    <property type="match status" value="1"/>
</dbReference>
<keyword evidence="1" id="KW-0812">Transmembrane</keyword>
<feature type="domain" description="Glycosyltransferase RgtA/B/C/D-like" evidence="3">
    <location>
        <begin position="116"/>
        <end position="247"/>
    </location>
</feature>
<dbReference type="InterPro" id="IPR038731">
    <property type="entry name" value="RgtA/B/C-like"/>
</dbReference>
<gene>
    <name evidence="4" type="ORF">UT84_C0018G0007</name>
</gene>
<organism evidence="4 5">
    <name type="scientific">Candidatus Curtissbacteria bacterium GW2011_GWA1_40_16</name>
    <dbReference type="NCBI Taxonomy" id="1618405"/>
    <lineage>
        <taxon>Bacteria</taxon>
        <taxon>Candidatus Curtissiibacteriota</taxon>
    </lineage>
</organism>
<keyword evidence="1" id="KW-0472">Membrane</keyword>